<keyword evidence="5 7" id="KW-0234">DNA repair</keyword>
<dbReference type="Gene3D" id="1.20.1440.120">
    <property type="entry name" value="Recombination protein O, C-terminal domain"/>
    <property type="match status" value="1"/>
</dbReference>
<evidence type="ECO:0000256" key="3">
    <source>
        <dbReference type="ARBA" id="ARBA00022763"/>
    </source>
</evidence>
<dbReference type="GO" id="GO:0043590">
    <property type="term" value="C:bacterial nucleoid"/>
    <property type="evidence" value="ECO:0007669"/>
    <property type="project" value="TreeGrafter"/>
</dbReference>
<dbReference type="Proteomes" id="UP000316425">
    <property type="component" value="Unassembled WGS sequence"/>
</dbReference>
<sequence>MFEKVEGIVLRTKDYGETNKIVTLFTREYGLISGVARGAKKSKSRMAAVTQPFIYGIFVMRLSSGLGTIQQAEVLDSMRKIREDIIKTGYATYIAELVSKMMNEREKYELLFQELLASLEKMAEDENPPAIIAMMLEMKLYQIGGFAPILKECVNGHIEEPIVAFSVTEGGALCKQCQYRASDAVPLPTSMHKLLLAMSETSVKRIRNIQLRKETIQWLRKLLDDYYDRYGGMFIKSKRFLDQIHLLEE</sequence>
<evidence type="ECO:0000256" key="7">
    <source>
        <dbReference type="HAMAP-Rule" id="MF_00201"/>
    </source>
</evidence>
<keyword evidence="4 7" id="KW-0233">DNA recombination</keyword>
<comment type="caution">
    <text evidence="9">The sequence shown here is derived from an EMBL/GenBank/DDBJ whole genome shotgun (WGS) entry which is preliminary data.</text>
</comment>
<dbReference type="Pfam" id="PF11967">
    <property type="entry name" value="RecO_N"/>
    <property type="match status" value="1"/>
</dbReference>
<evidence type="ECO:0000256" key="5">
    <source>
        <dbReference type="ARBA" id="ARBA00023204"/>
    </source>
</evidence>
<evidence type="ECO:0000256" key="4">
    <source>
        <dbReference type="ARBA" id="ARBA00023172"/>
    </source>
</evidence>
<protein>
    <recommendedName>
        <fullName evidence="2 7">DNA repair protein RecO</fullName>
    </recommendedName>
    <alternativeName>
        <fullName evidence="6 7">Recombination protein O</fullName>
    </alternativeName>
</protein>
<dbReference type="SUPFAM" id="SSF57863">
    <property type="entry name" value="ArfGap/RecO-like zinc finger"/>
    <property type="match status" value="1"/>
</dbReference>
<comment type="function">
    <text evidence="7">Involved in DNA repair and RecF pathway recombination.</text>
</comment>
<accession>A0A556PTM8</accession>
<dbReference type="Pfam" id="PF02565">
    <property type="entry name" value="RecO_C"/>
    <property type="match status" value="1"/>
</dbReference>
<dbReference type="Gene3D" id="2.40.50.140">
    <property type="entry name" value="Nucleic acid-binding proteins"/>
    <property type="match status" value="1"/>
</dbReference>
<dbReference type="AlphaFoldDB" id="A0A556PTM8"/>
<keyword evidence="10" id="KW-1185">Reference proteome</keyword>
<gene>
    <name evidence="7 9" type="primary">recO</name>
    <name evidence="9" type="ORF">FPQ13_01335</name>
</gene>
<keyword evidence="3 7" id="KW-0227">DNA damage</keyword>
<organism evidence="9 10">
    <name type="scientific">Allobacillus salarius</name>
    <dbReference type="NCBI Taxonomy" id="1955272"/>
    <lineage>
        <taxon>Bacteria</taxon>
        <taxon>Bacillati</taxon>
        <taxon>Bacillota</taxon>
        <taxon>Bacilli</taxon>
        <taxon>Bacillales</taxon>
        <taxon>Bacillaceae</taxon>
        <taxon>Allobacillus</taxon>
    </lineage>
</organism>
<evidence type="ECO:0000313" key="10">
    <source>
        <dbReference type="Proteomes" id="UP000316425"/>
    </source>
</evidence>
<evidence type="ECO:0000256" key="1">
    <source>
        <dbReference type="ARBA" id="ARBA00007452"/>
    </source>
</evidence>
<evidence type="ECO:0000259" key="8">
    <source>
        <dbReference type="Pfam" id="PF11967"/>
    </source>
</evidence>
<name>A0A556PTM8_9BACI</name>
<dbReference type="GO" id="GO:0006302">
    <property type="term" value="P:double-strand break repair"/>
    <property type="evidence" value="ECO:0007669"/>
    <property type="project" value="TreeGrafter"/>
</dbReference>
<dbReference type="InterPro" id="IPR022572">
    <property type="entry name" value="DNA_rep/recomb_RecO_N"/>
</dbReference>
<dbReference type="HAMAP" id="MF_00201">
    <property type="entry name" value="RecO"/>
    <property type="match status" value="1"/>
</dbReference>
<evidence type="ECO:0000256" key="6">
    <source>
        <dbReference type="ARBA" id="ARBA00033409"/>
    </source>
</evidence>
<feature type="domain" description="DNA replication/recombination mediator RecO N-terminal" evidence="8">
    <location>
        <begin position="1"/>
        <end position="77"/>
    </location>
</feature>
<dbReference type="EMBL" id="VMHE01000001">
    <property type="protein sequence ID" value="TSJ67737.1"/>
    <property type="molecule type" value="Genomic_DNA"/>
</dbReference>
<comment type="similarity">
    <text evidence="1 7">Belongs to the RecO family.</text>
</comment>
<evidence type="ECO:0000313" key="9">
    <source>
        <dbReference type="EMBL" id="TSJ67737.1"/>
    </source>
</evidence>
<dbReference type="RefSeq" id="WP_144087496.1">
    <property type="nucleotide sequence ID" value="NZ_VMHE01000001.1"/>
</dbReference>
<evidence type="ECO:0000256" key="2">
    <source>
        <dbReference type="ARBA" id="ARBA00021310"/>
    </source>
</evidence>
<dbReference type="InterPro" id="IPR012340">
    <property type="entry name" value="NA-bd_OB-fold"/>
</dbReference>
<dbReference type="InterPro" id="IPR037278">
    <property type="entry name" value="ARFGAP/RecO"/>
</dbReference>
<dbReference type="NCBIfam" id="TIGR00613">
    <property type="entry name" value="reco"/>
    <property type="match status" value="1"/>
</dbReference>
<reference evidence="9 10" key="1">
    <citation type="submission" date="2019-07" db="EMBL/GenBank/DDBJ databases">
        <title>Allobacillus sp. nov. SKP isolated from shrimp paste of Euphausiacea.</title>
        <authorList>
            <person name="Kanchanasin P."/>
            <person name="Tanasupawat S."/>
            <person name="Shi W."/>
            <person name="Wu L."/>
            <person name="Ma J."/>
        </authorList>
    </citation>
    <scope>NUCLEOTIDE SEQUENCE [LARGE SCALE GENOMIC DNA]</scope>
    <source>
        <strain evidence="9 10">SKP4-8</strain>
    </source>
</reference>
<dbReference type="PANTHER" id="PTHR33991">
    <property type="entry name" value="DNA REPAIR PROTEIN RECO"/>
    <property type="match status" value="1"/>
</dbReference>
<proteinExistence type="inferred from homology"/>
<dbReference type="GO" id="GO:0006310">
    <property type="term" value="P:DNA recombination"/>
    <property type="evidence" value="ECO:0007669"/>
    <property type="project" value="UniProtKB-UniRule"/>
</dbReference>
<dbReference type="OrthoDB" id="9797083at2"/>
<dbReference type="PANTHER" id="PTHR33991:SF1">
    <property type="entry name" value="DNA REPAIR PROTEIN RECO"/>
    <property type="match status" value="1"/>
</dbReference>
<dbReference type="InterPro" id="IPR003717">
    <property type="entry name" value="RecO"/>
</dbReference>
<dbReference type="SUPFAM" id="SSF50249">
    <property type="entry name" value="Nucleic acid-binding proteins"/>
    <property type="match status" value="1"/>
</dbReference>
<dbReference type="InterPro" id="IPR042242">
    <property type="entry name" value="RecO_C"/>
</dbReference>